<dbReference type="AlphaFoldDB" id="A0A2H9PA66"/>
<dbReference type="PANTHER" id="PTHR30595">
    <property type="entry name" value="GLPR-RELATED TRANSCRIPTIONAL REPRESSOR"/>
    <property type="match status" value="1"/>
</dbReference>
<accession>A0A2H9PA66</accession>
<dbReference type="InterPro" id="IPR007421">
    <property type="entry name" value="Schlafen_AlbA_2_dom"/>
</dbReference>
<dbReference type="Gene3D" id="1.10.10.10">
    <property type="entry name" value="Winged helix-like DNA-binding domain superfamily/Winged helix DNA-binding domain"/>
    <property type="match status" value="1"/>
</dbReference>
<dbReference type="Gene3D" id="3.30.950.30">
    <property type="entry name" value="Schlafen, AAA domain"/>
    <property type="match status" value="1"/>
</dbReference>
<reference evidence="3" key="1">
    <citation type="submission" date="2017-09" db="EMBL/GenBank/DDBJ databases">
        <title>Depth-based differentiation of microbial function through sediment-hosted aquifers and enrichment of novel symbionts in the deep terrestrial subsurface.</title>
        <authorList>
            <person name="Probst A.J."/>
            <person name="Ladd B."/>
            <person name="Jarett J.K."/>
            <person name="Geller-Mcgrath D.E."/>
            <person name="Sieber C.M.K."/>
            <person name="Emerson J.B."/>
            <person name="Anantharaman K."/>
            <person name="Thomas B.C."/>
            <person name="Malmstrom R."/>
            <person name="Stieglmeier M."/>
            <person name="Klingl A."/>
            <person name="Woyke T."/>
            <person name="Ryan C.M."/>
            <person name="Banfield J.F."/>
        </authorList>
    </citation>
    <scope>NUCLEOTIDE SEQUENCE [LARGE SCALE GENOMIC DNA]</scope>
</reference>
<dbReference type="Pfam" id="PF04326">
    <property type="entry name" value="SLFN_AlbA_2"/>
    <property type="match status" value="1"/>
</dbReference>
<organism evidence="2 3">
    <name type="scientific">Candidatus Desantisbacteria bacterium CG_4_10_14_0_8_um_filter_39_17</name>
    <dbReference type="NCBI Taxonomy" id="1974542"/>
    <lineage>
        <taxon>Bacteria</taxon>
        <taxon>Candidatus Desantisiibacteriota</taxon>
    </lineage>
</organism>
<evidence type="ECO:0000259" key="1">
    <source>
        <dbReference type="Pfam" id="PF04326"/>
    </source>
</evidence>
<evidence type="ECO:0000313" key="2">
    <source>
        <dbReference type="EMBL" id="PIZ15233.1"/>
    </source>
</evidence>
<comment type="caution">
    <text evidence="2">The sequence shown here is derived from an EMBL/GenBank/DDBJ whole genome shotgun (WGS) entry which is preliminary data.</text>
</comment>
<dbReference type="Gene3D" id="3.30.565.60">
    <property type="match status" value="1"/>
</dbReference>
<dbReference type="InterPro" id="IPR038475">
    <property type="entry name" value="RecG_C_sf"/>
</dbReference>
<gene>
    <name evidence="2" type="ORF">COY51_05835</name>
</gene>
<dbReference type="InterPro" id="IPR036388">
    <property type="entry name" value="WH-like_DNA-bd_sf"/>
</dbReference>
<sequence length="466" mass="54539">MQKKMEMNDEELLELISAGESETVEFKPSLSQTNEIVETVSAFSNTRGGKIIVGVSDSGRVLGVDGSKDVTERLTGKILNNTDPRIHPGILLKRIDEKVIIQIDIKESLDHLVMAFGRPFRRIGKSTVKISKEEYEKTILEKHREKLRFDIGVCEDADLESIDRRKVNWYLNKRKEIRKVKKPQVLSIEQVLLNIGAAKETNDIIKPTNAGILFFGKNPQRFFARSQLRVVRFKGTRVIHPTIDRFDCVGTLWEMVEQAEEFIRRNIRLFGIRTNKSFMREDKFEYPIEALREAIINALIHRNYYEPADVRVFIFDDRVEVINPGNFPEGVTPQKPIHRPVNDILCNFMYDIGFIEKYGSGIYMMQELCKEQGNKKPYYKFHPLETKIIFESPEKEVIFREDEKLEGFEGRRNKILQFLQKYGRFTRREYVSINKISEKQANDDIEKMLKEREIERRGRGRSVFYV</sequence>
<feature type="domain" description="Schlafen AlbA-2" evidence="1">
    <location>
        <begin position="20"/>
        <end position="130"/>
    </location>
</feature>
<proteinExistence type="predicted"/>
<dbReference type="EMBL" id="PFMS01000100">
    <property type="protein sequence ID" value="PIZ15233.1"/>
    <property type="molecule type" value="Genomic_DNA"/>
</dbReference>
<dbReference type="InterPro" id="IPR038461">
    <property type="entry name" value="Schlafen_AlbA_2_dom_sf"/>
</dbReference>
<protein>
    <recommendedName>
        <fullName evidence="1">Schlafen AlbA-2 domain-containing protein</fullName>
    </recommendedName>
</protein>
<dbReference type="Proteomes" id="UP000234145">
    <property type="component" value="Unassembled WGS sequence"/>
</dbReference>
<dbReference type="Pfam" id="PF13749">
    <property type="entry name" value="HATPase_c_4"/>
    <property type="match status" value="1"/>
</dbReference>
<name>A0A2H9PA66_9BACT</name>
<dbReference type="PANTHER" id="PTHR30595:SF6">
    <property type="entry name" value="SCHLAFEN ALBA-2 DOMAIN-CONTAINING PROTEIN"/>
    <property type="match status" value="1"/>
</dbReference>
<evidence type="ECO:0000313" key="3">
    <source>
        <dbReference type="Proteomes" id="UP000234145"/>
    </source>
</evidence>